<keyword evidence="2" id="KW-0812">Transmembrane</keyword>
<keyword evidence="2" id="KW-0472">Membrane</keyword>
<protein>
    <submittedName>
        <fullName evidence="3">Uncharacterized protein</fullName>
    </submittedName>
</protein>
<name>A0A4Y5SQ95_9RHOB</name>
<geneLocation type="plasmid" evidence="3 4">
    <name>unnamed10</name>
</geneLocation>
<dbReference type="AlphaFoldDB" id="A0A4Y5SQ95"/>
<proteinExistence type="predicted"/>
<reference evidence="4" key="1">
    <citation type="submission" date="2019-05" db="EMBL/GenBank/DDBJ databases">
        <title>Tamlana fucoidanivorans sp. nov., isolated from the surface of algae collected from Fujian province in China.</title>
        <authorList>
            <person name="Li J."/>
        </authorList>
    </citation>
    <scope>NUCLEOTIDE SEQUENCE [LARGE SCALE GENOMIC DNA]</scope>
    <source>
        <strain evidence="4">2251</strain>
        <plasmid evidence="4">unnamed10</plasmid>
    </source>
</reference>
<evidence type="ECO:0000313" key="4">
    <source>
        <dbReference type="Proteomes" id="UP000296374"/>
    </source>
</evidence>
<dbReference type="EMBL" id="CP040757">
    <property type="protein sequence ID" value="QDA35670.1"/>
    <property type="molecule type" value="Genomic_DNA"/>
</dbReference>
<feature type="region of interest" description="Disordered" evidence="1">
    <location>
        <begin position="1"/>
        <end position="26"/>
    </location>
</feature>
<feature type="transmembrane region" description="Helical" evidence="2">
    <location>
        <begin position="70"/>
        <end position="92"/>
    </location>
</feature>
<evidence type="ECO:0000313" key="3">
    <source>
        <dbReference type="EMBL" id="QDA35670.1"/>
    </source>
</evidence>
<dbReference type="KEGG" id="plia:E4191_15960"/>
<dbReference type="Proteomes" id="UP000296374">
    <property type="component" value="Plasmid unnamed10"/>
</dbReference>
<keyword evidence="3" id="KW-0614">Plasmid</keyword>
<sequence length="93" mass="10650">MPEDDTASEQRKGAGGSRKIPVGEYNHHEEPEISYYRPSKADMKHFNLQSEAKCLIPREVKGANNLVALLQWYLIAAFLFTLLGVLIFCWFYS</sequence>
<evidence type="ECO:0000256" key="2">
    <source>
        <dbReference type="SAM" id="Phobius"/>
    </source>
</evidence>
<dbReference type="RefSeq" id="WP_139615501.1">
    <property type="nucleotide sequence ID" value="NZ_CP040757.1"/>
</dbReference>
<evidence type="ECO:0000256" key="1">
    <source>
        <dbReference type="SAM" id="MobiDB-lite"/>
    </source>
</evidence>
<keyword evidence="2" id="KW-1133">Transmembrane helix</keyword>
<accession>A0A4Y5SQ95</accession>
<organism evidence="3 4">
    <name type="scientific">Paracoccus liaowanqingii</name>
    <dbReference type="NCBI Taxonomy" id="2560053"/>
    <lineage>
        <taxon>Bacteria</taxon>
        <taxon>Pseudomonadati</taxon>
        <taxon>Pseudomonadota</taxon>
        <taxon>Alphaproteobacteria</taxon>
        <taxon>Rhodobacterales</taxon>
        <taxon>Paracoccaceae</taxon>
        <taxon>Paracoccus</taxon>
    </lineage>
</organism>
<gene>
    <name evidence="3" type="ORF">E4191_15960</name>
</gene>